<dbReference type="InterPro" id="IPR016167">
    <property type="entry name" value="FAD-bd_PCMH_sub1"/>
</dbReference>
<dbReference type="RefSeq" id="WP_043056152.1">
    <property type="nucleotide sequence ID" value="NZ_LXEY01000009.1"/>
</dbReference>
<comment type="caution">
    <text evidence="6">The sequence shown here is derived from an EMBL/GenBank/DDBJ whole genome shotgun (WGS) entry which is preliminary data.</text>
</comment>
<dbReference type="Gene3D" id="3.30.465.10">
    <property type="match status" value="1"/>
</dbReference>
<evidence type="ECO:0000256" key="2">
    <source>
        <dbReference type="ARBA" id="ARBA00022630"/>
    </source>
</evidence>
<dbReference type="InterPro" id="IPR016166">
    <property type="entry name" value="FAD-bd_PCMH"/>
</dbReference>
<evidence type="ECO:0000256" key="4">
    <source>
        <dbReference type="ARBA" id="ARBA00023002"/>
    </source>
</evidence>
<dbReference type="STRING" id="1837282.A6F49_05215"/>
<keyword evidence="3" id="KW-0274">FAD</keyword>
<evidence type="ECO:0000256" key="1">
    <source>
        <dbReference type="ARBA" id="ARBA00001974"/>
    </source>
</evidence>
<dbReference type="InterPro" id="IPR036318">
    <property type="entry name" value="FAD-bd_PCMH-like_sf"/>
</dbReference>
<dbReference type="GO" id="GO:1903457">
    <property type="term" value="P:lactate catabolic process"/>
    <property type="evidence" value="ECO:0007669"/>
    <property type="project" value="TreeGrafter"/>
</dbReference>
<dbReference type="AlphaFoldDB" id="A0A1B7M2H0"/>
<evidence type="ECO:0000259" key="5">
    <source>
        <dbReference type="PROSITE" id="PS51387"/>
    </source>
</evidence>
<dbReference type="Pfam" id="PF02913">
    <property type="entry name" value="FAD-oxidase_C"/>
    <property type="match status" value="1"/>
</dbReference>
<dbReference type="InterPro" id="IPR006094">
    <property type="entry name" value="Oxid_FAD_bind_N"/>
</dbReference>
<dbReference type="InterPro" id="IPR016164">
    <property type="entry name" value="FAD-linked_Oxase-like_C"/>
</dbReference>
<protein>
    <submittedName>
        <fullName evidence="6">FAD-binding protein</fullName>
    </submittedName>
</protein>
<dbReference type="Gene3D" id="1.10.45.10">
    <property type="entry name" value="Vanillyl-alcohol Oxidase, Chain A, domain 4"/>
    <property type="match status" value="1"/>
</dbReference>
<dbReference type="GO" id="GO:0004458">
    <property type="term" value="F:D-lactate dehydrogenase (cytochrome) activity"/>
    <property type="evidence" value="ECO:0007669"/>
    <property type="project" value="TreeGrafter"/>
</dbReference>
<dbReference type="PROSITE" id="PS51387">
    <property type="entry name" value="FAD_PCMH"/>
    <property type="match status" value="1"/>
</dbReference>
<name>A0A1B7M2H0_9MICC</name>
<dbReference type="OrthoDB" id="9811557at2"/>
<dbReference type="SUPFAM" id="SSF55103">
    <property type="entry name" value="FAD-linked oxidases, C-terminal domain"/>
    <property type="match status" value="1"/>
</dbReference>
<dbReference type="Proteomes" id="UP000078292">
    <property type="component" value="Unassembled WGS sequence"/>
</dbReference>
<reference evidence="6 7" key="1">
    <citation type="submission" date="2016-04" db="EMBL/GenBank/DDBJ databases">
        <title>First whole genome shotgun sequence of the bacterium Enteractinococcus sp. strain UASWS1574.</title>
        <authorList>
            <person name="Crovadore J."/>
            <person name="Chablais R."/>
            <person name="Lefort F."/>
        </authorList>
    </citation>
    <scope>NUCLEOTIDE SEQUENCE [LARGE SCALE GENOMIC DNA]</scope>
    <source>
        <strain evidence="6 7">UASWS1574</strain>
    </source>
</reference>
<dbReference type="InterPro" id="IPR004113">
    <property type="entry name" value="FAD-bd_oxidored_4_C"/>
</dbReference>
<dbReference type="EMBL" id="LXEY01000009">
    <property type="protein sequence ID" value="OAV62739.1"/>
    <property type="molecule type" value="Genomic_DNA"/>
</dbReference>
<evidence type="ECO:0000313" key="7">
    <source>
        <dbReference type="Proteomes" id="UP000078292"/>
    </source>
</evidence>
<dbReference type="InterPro" id="IPR016169">
    <property type="entry name" value="FAD-bd_PCMH_sub2"/>
</dbReference>
<dbReference type="SUPFAM" id="SSF56176">
    <property type="entry name" value="FAD-binding/transporter-associated domain-like"/>
    <property type="match status" value="1"/>
</dbReference>
<dbReference type="GO" id="GO:0071949">
    <property type="term" value="F:FAD binding"/>
    <property type="evidence" value="ECO:0007669"/>
    <property type="project" value="InterPro"/>
</dbReference>
<keyword evidence="2" id="KW-0285">Flavoprotein</keyword>
<comment type="cofactor">
    <cofactor evidence="1">
        <name>FAD</name>
        <dbReference type="ChEBI" id="CHEBI:57692"/>
    </cofactor>
</comment>
<keyword evidence="4" id="KW-0560">Oxidoreductase</keyword>
<gene>
    <name evidence="6" type="ORF">A6F49_05215</name>
</gene>
<keyword evidence="7" id="KW-1185">Reference proteome</keyword>
<dbReference type="PANTHER" id="PTHR11748:SF114">
    <property type="entry name" value="ARYL-ALCOHOL OXIDASE VANILLYL-ALCOHOL OXIDASE (AFU_ORTHOLOGUE AFUA_3G09500)-RELATED"/>
    <property type="match status" value="1"/>
</dbReference>
<dbReference type="Pfam" id="PF01565">
    <property type="entry name" value="FAD_binding_4"/>
    <property type="match status" value="1"/>
</dbReference>
<sequence length="532" mass="59234">MSRILPPDVSEAHFDAALEKFRSVLGAEHVISTPEELEAFHDPYPTTSEPEFLPGAVVFPSTAEEVQKLVEIANEYRVPLSPTATGKNLGYGGAAPRLSGAVVVQTARRMNKIIEVNEKYAYALIEPGVTYFDLYNHIQEKGYNLWVDVPDLGWGSVVGNALDRGVGYTPYGDHWSWQTGLEVVLPDGDLLRTGMGAMSNAKTWQLFGYGFGPYPDGLFTQSNFGIVTKMGIALMPAPPATETFLITFDKEEDLEQIVDIMLPLRIGMAPLQSVPVVRNIILDAAAQTKRSRWLPDGGPLTPEIINQMKQELNLGYWNMYGSVYGSPPQIELFLGMIKDAFTAIPGARFFTTKDRAEDTPGSHILHDRHKINQGIPSIDEQQILEWVPNGAHIGFSPISEPDGAEAMKQFEMVRDRSYEYGPDYAAQFAVGLREMHHICLFLYNSAEAADRERTIALGRKLVAEGAEHGYGEYRTHLQLMDQVMETFDFNDNALLRFHERIKDALDPNSIMAPGKSGIWGARYRDAGHQLPR</sequence>
<dbReference type="PANTHER" id="PTHR11748">
    <property type="entry name" value="D-LACTATE DEHYDROGENASE"/>
    <property type="match status" value="1"/>
</dbReference>
<dbReference type="InterPro" id="IPR016171">
    <property type="entry name" value="Vanillyl_alc_oxidase_C-sub2"/>
</dbReference>
<proteinExistence type="predicted"/>
<evidence type="ECO:0000313" key="6">
    <source>
        <dbReference type="EMBL" id="OAV62739.1"/>
    </source>
</evidence>
<dbReference type="InterPro" id="IPR016170">
    <property type="entry name" value="Cytok_DH_C_sf"/>
</dbReference>
<feature type="domain" description="FAD-binding PCMH-type" evidence="5">
    <location>
        <begin position="50"/>
        <end position="237"/>
    </location>
</feature>
<accession>A0A1B7M2H0</accession>
<dbReference type="Gene3D" id="3.40.462.10">
    <property type="entry name" value="FAD-linked oxidases, C-terminal domain"/>
    <property type="match status" value="1"/>
</dbReference>
<organism evidence="6 7">
    <name type="scientific">Enteractinococcus helveticum</name>
    <dbReference type="NCBI Taxonomy" id="1837282"/>
    <lineage>
        <taxon>Bacteria</taxon>
        <taxon>Bacillati</taxon>
        <taxon>Actinomycetota</taxon>
        <taxon>Actinomycetes</taxon>
        <taxon>Micrococcales</taxon>
        <taxon>Micrococcaceae</taxon>
    </lineage>
</organism>
<evidence type="ECO:0000256" key="3">
    <source>
        <dbReference type="ARBA" id="ARBA00022827"/>
    </source>
</evidence>
<dbReference type="GO" id="GO:0008720">
    <property type="term" value="F:D-lactate dehydrogenase (NAD+) activity"/>
    <property type="evidence" value="ECO:0007669"/>
    <property type="project" value="TreeGrafter"/>
</dbReference>
<dbReference type="Gene3D" id="3.30.43.10">
    <property type="entry name" value="Uridine Diphospho-n-acetylenolpyruvylglucosamine Reductase, domain 2"/>
    <property type="match status" value="1"/>
</dbReference>